<dbReference type="AlphaFoldDB" id="A0AAN8WUN4"/>
<name>A0AAN8WUN4_HALRR</name>
<gene>
    <name evidence="1" type="ORF">SK128_011223</name>
</gene>
<accession>A0AAN8WUN4</accession>
<protein>
    <submittedName>
        <fullName evidence="1">Uncharacterized protein</fullName>
    </submittedName>
</protein>
<sequence length="88" mass="9561">LYHFTSSRRCRTPSDSNTISSFSNRLLLVYGSLLVGTLGQIVSEGDALDVQLTPSEVQAAVKEAVGIVREQIEVVEPHVFQSGESVLK</sequence>
<feature type="non-terminal residue" evidence="1">
    <location>
        <position position="1"/>
    </location>
</feature>
<dbReference type="Proteomes" id="UP001381693">
    <property type="component" value="Unassembled WGS sequence"/>
</dbReference>
<keyword evidence="2" id="KW-1185">Reference proteome</keyword>
<evidence type="ECO:0000313" key="1">
    <source>
        <dbReference type="EMBL" id="KAK7066590.1"/>
    </source>
</evidence>
<proteinExistence type="predicted"/>
<organism evidence="1 2">
    <name type="scientific">Halocaridina rubra</name>
    <name type="common">Hawaiian red shrimp</name>
    <dbReference type="NCBI Taxonomy" id="373956"/>
    <lineage>
        <taxon>Eukaryota</taxon>
        <taxon>Metazoa</taxon>
        <taxon>Ecdysozoa</taxon>
        <taxon>Arthropoda</taxon>
        <taxon>Crustacea</taxon>
        <taxon>Multicrustacea</taxon>
        <taxon>Malacostraca</taxon>
        <taxon>Eumalacostraca</taxon>
        <taxon>Eucarida</taxon>
        <taxon>Decapoda</taxon>
        <taxon>Pleocyemata</taxon>
        <taxon>Caridea</taxon>
        <taxon>Atyoidea</taxon>
        <taxon>Atyidae</taxon>
        <taxon>Halocaridina</taxon>
    </lineage>
</organism>
<comment type="caution">
    <text evidence="1">The sequence shown here is derived from an EMBL/GenBank/DDBJ whole genome shotgun (WGS) entry which is preliminary data.</text>
</comment>
<evidence type="ECO:0000313" key="2">
    <source>
        <dbReference type="Proteomes" id="UP001381693"/>
    </source>
</evidence>
<reference evidence="1 2" key="1">
    <citation type="submission" date="2023-11" db="EMBL/GenBank/DDBJ databases">
        <title>Halocaridina rubra genome assembly.</title>
        <authorList>
            <person name="Smith C."/>
        </authorList>
    </citation>
    <scope>NUCLEOTIDE SEQUENCE [LARGE SCALE GENOMIC DNA]</scope>
    <source>
        <strain evidence="1">EP-1</strain>
        <tissue evidence="1">Whole</tissue>
    </source>
</reference>
<dbReference type="EMBL" id="JAXCGZ010019117">
    <property type="protein sequence ID" value="KAK7066590.1"/>
    <property type="molecule type" value="Genomic_DNA"/>
</dbReference>